<dbReference type="RefSeq" id="WP_259260312.1">
    <property type="nucleotide sequence ID" value="NZ_JANUEK010000003.1"/>
</dbReference>
<dbReference type="EMBL" id="JANUEK010000003">
    <property type="protein sequence ID" value="MCS4279589.1"/>
    <property type="molecule type" value="Genomic_DNA"/>
</dbReference>
<dbReference type="PROSITE" id="PS51257">
    <property type="entry name" value="PROKAR_LIPOPROTEIN"/>
    <property type="match status" value="1"/>
</dbReference>
<feature type="chain" id="PRO_5043476243" evidence="1">
    <location>
        <begin position="20"/>
        <end position="175"/>
    </location>
</feature>
<evidence type="ECO:0000256" key="1">
    <source>
        <dbReference type="SAM" id="SignalP"/>
    </source>
</evidence>
<sequence>MRQSVSAFRVLSFAILATATLVGTTGCFKRGAKGDYALAPEVRPLEVPPDLNVPAGQAAATAAVASSTLASQAARPAPAANPAAANNAGFTVPGTKEEVFAKVGTALETVEGVKIASKAQLLGSYDVAFEGSDFLVRVVAVDAGAYVSAVDPRGMPATAAAPTKLLGELKAKLAP</sequence>
<evidence type="ECO:0000313" key="2">
    <source>
        <dbReference type="EMBL" id="MCS4279589.1"/>
    </source>
</evidence>
<keyword evidence="2" id="KW-0449">Lipoprotein</keyword>
<reference evidence="2" key="1">
    <citation type="submission" date="2022-08" db="EMBL/GenBank/DDBJ databases">
        <title>Genomic analyses of the natural microbiome of Caenorhabditis elegans.</title>
        <authorList>
            <person name="Samuel B."/>
        </authorList>
    </citation>
    <scope>NUCLEOTIDE SEQUENCE</scope>
    <source>
        <strain evidence="2">BIGb0277</strain>
    </source>
</reference>
<accession>A0AAW5PGB4</accession>
<comment type="caution">
    <text evidence="2">The sequence shown here is derived from an EMBL/GenBank/DDBJ whole genome shotgun (WGS) entry which is preliminary data.</text>
</comment>
<dbReference type="AlphaFoldDB" id="A0AAW5PGB4"/>
<keyword evidence="1" id="KW-0732">Signal</keyword>
<feature type="signal peptide" evidence="1">
    <location>
        <begin position="1"/>
        <end position="19"/>
    </location>
</feature>
<organism evidence="2 3">
    <name type="scientific">Stenotrophomonas rhizophila</name>
    <dbReference type="NCBI Taxonomy" id="216778"/>
    <lineage>
        <taxon>Bacteria</taxon>
        <taxon>Pseudomonadati</taxon>
        <taxon>Pseudomonadota</taxon>
        <taxon>Gammaproteobacteria</taxon>
        <taxon>Lysobacterales</taxon>
        <taxon>Lysobacteraceae</taxon>
        <taxon>Stenotrophomonas</taxon>
    </lineage>
</organism>
<proteinExistence type="predicted"/>
<name>A0AAW5PGB4_9GAMM</name>
<gene>
    <name evidence="2" type="ORF">M2412_001565</name>
</gene>
<protein>
    <submittedName>
        <fullName evidence="2">Lipoprotein</fullName>
    </submittedName>
</protein>
<evidence type="ECO:0000313" key="3">
    <source>
        <dbReference type="Proteomes" id="UP001320691"/>
    </source>
</evidence>
<dbReference type="Proteomes" id="UP001320691">
    <property type="component" value="Unassembled WGS sequence"/>
</dbReference>